<keyword evidence="2" id="KW-0449">Lipoprotein</keyword>
<dbReference type="Gene3D" id="1.25.40.10">
    <property type="entry name" value="Tetratricopeptide repeat domain"/>
    <property type="match status" value="1"/>
</dbReference>
<dbReference type="OrthoDB" id="9769023at2"/>
<accession>K6ZSD0</accession>
<proteinExistence type="predicted"/>
<dbReference type="STRING" id="1129794.C427_1001"/>
<dbReference type="HOGENOM" id="CLU_035715_0_0_6"/>
<dbReference type="KEGG" id="gps:C427_1001"/>
<evidence type="ECO:0000313" key="3">
    <source>
        <dbReference type="Proteomes" id="UP000011864"/>
    </source>
</evidence>
<organism evidence="2 3">
    <name type="scientific">Paraglaciecola psychrophila 170</name>
    <dbReference type="NCBI Taxonomy" id="1129794"/>
    <lineage>
        <taxon>Bacteria</taxon>
        <taxon>Pseudomonadati</taxon>
        <taxon>Pseudomonadota</taxon>
        <taxon>Gammaproteobacteria</taxon>
        <taxon>Alteromonadales</taxon>
        <taxon>Alteromonadaceae</taxon>
        <taxon>Paraglaciecola</taxon>
    </lineage>
</organism>
<dbReference type="eggNOG" id="COG3014">
    <property type="taxonomic scope" value="Bacteria"/>
</dbReference>
<evidence type="ECO:0000256" key="1">
    <source>
        <dbReference type="PROSITE-ProRule" id="PRU00339"/>
    </source>
</evidence>
<name>K6ZSD0_9ALTE</name>
<reference evidence="2 3" key="1">
    <citation type="journal article" date="2013" name="Genome Announc.">
        <title>Complete Genome Sequence of Glaciecola psychrophila Strain 170T.</title>
        <authorList>
            <person name="Yin J."/>
            <person name="Chen J."/>
            <person name="Liu G."/>
            <person name="Yu Y."/>
            <person name="Song L."/>
            <person name="Wang X."/>
            <person name="Qu X."/>
        </authorList>
    </citation>
    <scope>NUCLEOTIDE SEQUENCE [LARGE SCALE GENOMIC DNA]</scope>
    <source>
        <strain evidence="2 3">170</strain>
    </source>
</reference>
<feature type="repeat" description="TPR" evidence="1">
    <location>
        <begin position="186"/>
        <end position="219"/>
    </location>
</feature>
<dbReference type="EMBL" id="CP003837">
    <property type="protein sequence ID" value="AGH43110.1"/>
    <property type="molecule type" value="Genomic_DNA"/>
</dbReference>
<protein>
    <submittedName>
        <fullName evidence="2">Lipoprotein</fullName>
    </submittedName>
</protein>
<gene>
    <name evidence="2" type="ORF">C427_1001</name>
</gene>
<dbReference type="RefSeq" id="WP_007640251.1">
    <property type="nucleotide sequence ID" value="NC_020514.1"/>
</dbReference>
<dbReference type="SUPFAM" id="SSF48452">
    <property type="entry name" value="TPR-like"/>
    <property type="match status" value="1"/>
</dbReference>
<dbReference type="InterPro" id="IPR019734">
    <property type="entry name" value="TPR_rpt"/>
</dbReference>
<dbReference type="PATRIC" id="fig|1129794.4.peg.989"/>
<keyword evidence="1" id="KW-0802">TPR repeat</keyword>
<evidence type="ECO:0000313" key="2">
    <source>
        <dbReference type="EMBL" id="AGH43110.1"/>
    </source>
</evidence>
<keyword evidence="3" id="KW-1185">Reference proteome</keyword>
<sequence length="445" mass="49711">MGFKDLFSDYAAQLENVRSAQLKGDFKTAAALIVGAKANRNNYTLNLLEKARLYYLANDWTQSRKDFALVTEVLDEDAAKAKLRLSRGAANMASLVTSDNVITYQIPPYEQTMLHSYQALNYLFLGRLEGALVEVRRANLVQEKTLRAHQQDLDKGDINVDIQSFNQAYPSMSAMIGDIKNGFQNAYTFYLSGLLYEAAMQPNDAYIDYKRALEIYPNNHYLQKDVLRLATKLDMTADLAALTAKYGAYQAPKMANAGELVILIENGAINPRQEVSLNLPIFSAVNQPRFFSFALPVYNGTLVKYPSLTINLAGQIYTSEQIVRLQSLAAKELQQQMPSLLTRQALRLVAKEKLRNTMSQQGGDIGNILAVLYNVASEQADTRSWLTLPDEVQILRLSLPPGQQAIELNIGGKTELIEVNILTKRISLLNLTTIGNFQSHKLTQL</sequence>
<dbReference type="Proteomes" id="UP000011864">
    <property type="component" value="Chromosome"/>
</dbReference>
<dbReference type="PROSITE" id="PS50005">
    <property type="entry name" value="TPR"/>
    <property type="match status" value="1"/>
</dbReference>
<dbReference type="InterPro" id="IPR011990">
    <property type="entry name" value="TPR-like_helical_dom_sf"/>
</dbReference>
<dbReference type="AlphaFoldDB" id="K6ZSD0"/>